<protein>
    <submittedName>
        <fullName evidence="1">Uncharacterized protein</fullName>
    </submittedName>
</protein>
<organism evidence="1 2">
    <name type="scientific">Rangifer tarandus platyrhynchus</name>
    <name type="common">Svalbard reindeer</name>
    <dbReference type="NCBI Taxonomy" id="3082113"/>
    <lineage>
        <taxon>Eukaryota</taxon>
        <taxon>Metazoa</taxon>
        <taxon>Chordata</taxon>
        <taxon>Craniata</taxon>
        <taxon>Vertebrata</taxon>
        <taxon>Euteleostomi</taxon>
        <taxon>Mammalia</taxon>
        <taxon>Eutheria</taxon>
        <taxon>Laurasiatheria</taxon>
        <taxon>Artiodactyla</taxon>
        <taxon>Ruminantia</taxon>
        <taxon>Pecora</taxon>
        <taxon>Cervidae</taxon>
        <taxon>Odocoileinae</taxon>
        <taxon>Rangifer</taxon>
    </lineage>
</organism>
<dbReference type="Proteomes" id="UP001176941">
    <property type="component" value="Chromosome 5"/>
</dbReference>
<keyword evidence="2" id="KW-1185">Reference proteome</keyword>
<evidence type="ECO:0000313" key="2">
    <source>
        <dbReference type="Proteomes" id="UP001176941"/>
    </source>
</evidence>
<evidence type="ECO:0000313" key="1">
    <source>
        <dbReference type="EMBL" id="CAI9175434.1"/>
    </source>
</evidence>
<reference evidence="1" key="1">
    <citation type="submission" date="2023-04" db="EMBL/GenBank/DDBJ databases">
        <authorList>
            <consortium name="ELIXIR-Norway"/>
        </authorList>
    </citation>
    <scope>NUCLEOTIDE SEQUENCE [LARGE SCALE GENOMIC DNA]</scope>
</reference>
<accession>A0ABN8ZNT1</accession>
<proteinExistence type="predicted"/>
<sequence>MYLTISVAPLAWDCNELPMPCDKLRRTAVSGGLKTLEFFANGEPSPFAVRVKERDSEPTAGFVFLRVSASPFYSTSTACREEEQFASLLPTRLASKINKSYNKRGAKATCCAFEKPPRAQAFRAADAGLARSGLRNPARALGARAAPKKDKLLEYPVTVVTAKKILLKFEEVS</sequence>
<dbReference type="EMBL" id="OX459941">
    <property type="protein sequence ID" value="CAI9175434.1"/>
    <property type="molecule type" value="Genomic_DNA"/>
</dbReference>
<gene>
    <name evidence="1" type="ORF">MRATA1EN1_LOCUS24396</name>
</gene>
<name>A0ABN8ZNT1_RANTA</name>